<dbReference type="EMBL" id="MGDE01000254">
    <property type="protein sequence ID" value="OGL42818.1"/>
    <property type="molecule type" value="Genomic_DNA"/>
</dbReference>
<organism evidence="1 2">
    <name type="scientific">Candidatus Schekmanbacteria bacterium RBG_16_38_10</name>
    <dbReference type="NCBI Taxonomy" id="1817879"/>
    <lineage>
        <taxon>Bacteria</taxon>
        <taxon>Candidatus Schekmaniibacteriota</taxon>
    </lineage>
</organism>
<evidence type="ECO:0008006" key="3">
    <source>
        <dbReference type="Google" id="ProtNLM"/>
    </source>
</evidence>
<accession>A0A1F7RNS9</accession>
<evidence type="ECO:0000313" key="2">
    <source>
        <dbReference type="Proteomes" id="UP000178797"/>
    </source>
</evidence>
<proteinExistence type="predicted"/>
<gene>
    <name evidence="1" type="ORF">A2W05_05760</name>
</gene>
<dbReference type="AlphaFoldDB" id="A0A1F7RNS9"/>
<dbReference type="Proteomes" id="UP000178797">
    <property type="component" value="Unassembled WGS sequence"/>
</dbReference>
<reference evidence="1 2" key="1">
    <citation type="journal article" date="2016" name="Nat. Commun.">
        <title>Thousands of microbial genomes shed light on interconnected biogeochemical processes in an aquifer system.</title>
        <authorList>
            <person name="Anantharaman K."/>
            <person name="Brown C.T."/>
            <person name="Hug L.A."/>
            <person name="Sharon I."/>
            <person name="Castelle C.J."/>
            <person name="Probst A.J."/>
            <person name="Thomas B.C."/>
            <person name="Singh A."/>
            <person name="Wilkins M.J."/>
            <person name="Karaoz U."/>
            <person name="Brodie E.L."/>
            <person name="Williams K.H."/>
            <person name="Hubbard S.S."/>
            <person name="Banfield J.F."/>
        </authorList>
    </citation>
    <scope>NUCLEOTIDE SEQUENCE [LARGE SCALE GENOMIC DNA]</scope>
</reference>
<protein>
    <recommendedName>
        <fullName evidence="3">Ribbon-helix-helix protein CopG domain-containing protein</fullName>
    </recommendedName>
</protein>
<comment type="caution">
    <text evidence="1">The sequence shown here is derived from an EMBL/GenBank/DDBJ whole genome shotgun (WGS) entry which is preliminary data.</text>
</comment>
<name>A0A1F7RNS9_9BACT</name>
<evidence type="ECO:0000313" key="1">
    <source>
        <dbReference type="EMBL" id="OGL42818.1"/>
    </source>
</evidence>
<sequence length="64" mass="7653">MPPVTIYISDKDMELIEKLRHYADRELRSFSNVCLLAFREFLEKNAEKIEVQKILPFPQKNNNQ</sequence>